<dbReference type="PANTHER" id="PTHR21485">
    <property type="entry name" value="HAD SUPERFAMILY MEMBERS CMAS AND KDSC"/>
    <property type="match status" value="1"/>
</dbReference>
<evidence type="ECO:0000313" key="2">
    <source>
        <dbReference type="Proteomes" id="UP000663914"/>
    </source>
</evidence>
<dbReference type="Pfam" id="PF02348">
    <property type="entry name" value="CTP_transf_3"/>
    <property type="match status" value="1"/>
</dbReference>
<accession>A0A8B6UVS5</accession>
<dbReference type="Proteomes" id="UP000663914">
    <property type="component" value="Chromosome"/>
</dbReference>
<reference evidence="1" key="2">
    <citation type="submission" date="2021-03" db="EMBL/GenBank/DDBJ databases">
        <authorList>
            <person name="Valentovich L.N."/>
            <person name="Akhremchuk A.E."/>
            <person name="Miamin V.E."/>
        </authorList>
    </citation>
    <scope>NUCLEOTIDE SEQUENCE</scope>
    <source>
        <strain evidence="1">3prime</strain>
    </source>
</reference>
<dbReference type="GO" id="GO:0008781">
    <property type="term" value="F:N-acylneuraminate cytidylyltransferase activity"/>
    <property type="evidence" value="ECO:0007669"/>
    <property type="project" value="TreeGrafter"/>
</dbReference>
<keyword evidence="1" id="KW-0808">Transferase</keyword>
<dbReference type="AlphaFoldDB" id="A0A8B6UVS5"/>
<name>A0A8B6UVS5_9PSED</name>
<dbReference type="EMBL" id="CP072011">
    <property type="protein sequence ID" value="QTH16002.1"/>
    <property type="molecule type" value="Genomic_DNA"/>
</dbReference>
<organism evidence="1 2">
    <name type="scientific">Pseudomonas corrugata</name>
    <dbReference type="NCBI Taxonomy" id="47879"/>
    <lineage>
        <taxon>Bacteria</taxon>
        <taxon>Pseudomonadati</taxon>
        <taxon>Pseudomonadota</taxon>
        <taxon>Gammaproteobacteria</taxon>
        <taxon>Pseudomonadales</taxon>
        <taxon>Pseudomonadaceae</taxon>
        <taxon>Pseudomonas</taxon>
    </lineage>
</organism>
<protein>
    <submittedName>
        <fullName evidence="1">Acylneuraminate cytidylyltransferase family protein</fullName>
    </submittedName>
</protein>
<keyword evidence="1" id="KW-0548">Nucleotidyltransferase</keyword>
<dbReference type="PANTHER" id="PTHR21485:SF6">
    <property type="entry name" value="N-ACYLNEURAMINATE CYTIDYLYLTRANSFERASE-RELATED"/>
    <property type="match status" value="1"/>
</dbReference>
<sequence>MGNYNVDILAIVPARAGSKRLPGKNLLGLHGKPLIRWTLEAALESKVIDQVVVSSDDNAILAEGKRLGLHTIRRPVYLASDTATTVDVLIHALESLAKEEIRPARLMLLQPTSPLRKAEDICQSVQRMDDTKAESIISVCRCEHSPLWSNTLGADGFMGDFLRPEILNQRSQDLPVYYRLNGAIYLAKTESFLREGGFFMSDSQAFIMPTERSIDIDTHLDFKMCEYLCEALDK</sequence>
<gene>
    <name evidence="1" type="ORF">C4C32_08910</name>
</gene>
<evidence type="ECO:0000313" key="1">
    <source>
        <dbReference type="EMBL" id="QTH16002.1"/>
    </source>
</evidence>
<dbReference type="CDD" id="cd02513">
    <property type="entry name" value="CMP-NeuAc_Synthase"/>
    <property type="match status" value="1"/>
</dbReference>
<dbReference type="InterPro" id="IPR029044">
    <property type="entry name" value="Nucleotide-diphossugar_trans"/>
</dbReference>
<reference evidence="1" key="1">
    <citation type="book" date="2019" name="MICROBIAL BIOTECHNOLOGY" publisher="Unknown Publisher">
        <title>Optimization of recombineering for directed mutagenesis of bacteria Pseudomonas corrugata 3'.</title>
        <authorList>
            <person name="Buinitskaja S.V."/>
            <person name="Pilipenok N."/>
            <person name="Valentovich L.N."/>
        </authorList>
    </citation>
    <scope>NUCLEOTIDE SEQUENCE</scope>
    <source>
        <strain evidence="1">3prime</strain>
    </source>
</reference>
<dbReference type="SUPFAM" id="SSF53448">
    <property type="entry name" value="Nucleotide-diphospho-sugar transferases"/>
    <property type="match status" value="1"/>
</dbReference>
<dbReference type="InterPro" id="IPR003329">
    <property type="entry name" value="Cytidylyl_trans"/>
</dbReference>
<dbReference type="InterPro" id="IPR050793">
    <property type="entry name" value="CMP-NeuNAc_synthase"/>
</dbReference>
<dbReference type="RefSeq" id="WP_208555467.1">
    <property type="nucleotide sequence ID" value="NZ_CP072011.1"/>
</dbReference>
<dbReference type="Gene3D" id="3.90.550.10">
    <property type="entry name" value="Spore Coat Polysaccharide Biosynthesis Protein SpsA, Chain A"/>
    <property type="match status" value="1"/>
</dbReference>
<proteinExistence type="predicted"/>